<protein>
    <submittedName>
        <fullName evidence="2">Uncharacterized protein</fullName>
    </submittedName>
</protein>
<reference evidence="2 3" key="1">
    <citation type="journal article" date="2018" name="Front. Plant Sci.">
        <title>Red Clover (Trifolium pratense) and Zigzag Clover (T. medium) - A Picture of Genomic Similarities and Differences.</title>
        <authorList>
            <person name="Dluhosova J."/>
            <person name="Istvanek J."/>
            <person name="Nedelnik J."/>
            <person name="Repkova J."/>
        </authorList>
    </citation>
    <scope>NUCLEOTIDE SEQUENCE [LARGE SCALE GENOMIC DNA]</scope>
    <source>
        <strain evidence="3">cv. 10/8</strain>
        <tissue evidence="2">Leaf</tissue>
    </source>
</reference>
<proteinExistence type="predicted"/>
<sequence>MRMEEEYSPTRGMGTGMENILDGGAGAMS</sequence>
<comment type="caution">
    <text evidence="2">The sequence shown here is derived from an EMBL/GenBank/DDBJ whole genome shotgun (WGS) entry which is preliminary data.</text>
</comment>
<evidence type="ECO:0000313" key="3">
    <source>
        <dbReference type="Proteomes" id="UP000265520"/>
    </source>
</evidence>
<dbReference type="EMBL" id="LXQA010316486">
    <property type="protein sequence ID" value="MCI43379.1"/>
    <property type="molecule type" value="Genomic_DNA"/>
</dbReference>
<dbReference type="AlphaFoldDB" id="A0A392S3W4"/>
<evidence type="ECO:0000256" key="1">
    <source>
        <dbReference type="SAM" id="MobiDB-lite"/>
    </source>
</evidence>
<evidence type="ECO:0000313" key="2">
    <source>
        <dbReference type="EMBL" id="MCI43379.1"/>
    </source>
</evidence>
<keyword evidence="3" id="KW-1185">Reference proteome</keyword>
<feature type="non-terminal residue" evidence="2">
    <location>
        <position position="29"/>
    </location>
</feature>
<accession>A0A392S3W4</accession>
<dbReference type="Proteomes" id="UP000265520">
    <property type="component" value="Unassembled WGS sequence"/>
</dbReference>
<organism evidence="2 3">
    <name type="scientific">Trifolium medium</name>
    <dbReference type="NCBI Taxonomy" id="97028"/>
    <lineage>
        <taxon>Eukaryota</taxon>
        <taxon>Viridiplantae</taxon>
        <taxon>Streptophyta</taxon>
        <taxon>Embryophyta</taxon>
        <taxon>Tracheophyta</taxon>
        <taxon>Spermatophyta</taxon>
        <taxon>Magnoliopsida</taxon>
        <taxon>eudicotyledons</taxon>
        <taxon>Gunneridae</taxon>
        <taxon>Pentapetalae</taxon>
        <taxon>rosids</taxon>
        <taxon>fabids</taxon>
        <taxon>Fabales</taxon>
        <taxon>Fabaceae</taxon>
        <taxon>Papilionoideae</taxon>
        <taxon>50 kb inversion clade</taxon>
        <taxon>NPAAA clade</taxon>
        <taxon>Hologalegina</taxon>
        <taxon>IRL clade</taxon>
        <taxon>Trifolieae</taxon>
        <taxon>Trifolium</taxon>
    </lineage>
</organism>
<name>A0A392S3W4_9FABA</name>
<feature type="region of interest" description="Disordered" evidence="1">
    <location>
        <begin position="1"/>
        <end position="29"/>
    </location>
</feature>